<evidence type="ECO:0008006" key="6">
    <source>
        <dbReference type="Google" id="ProtNLM"/>
    </source>
</evidence>
<dbReference type="AlphaFoldDB" id="A0A7X4YP01"/>
<dbReference type="InterPro" id="IPR012334">
    <property type="entry name" value="Pectin_lyas_fold"/>
</dbReference>
<accession>A0A7X4YP01</accession>
<dbReference type="InterPro" id="IPR039448">
    <property type="entry name" value="Beta_helix"/>
</dbReference>
<reference evidence="4 5" key="1">
    <citation type="submission" date="2020-01" db="EMBL/GenBank/DDBJ databases">
        <title>Paenibacillus soybeanensis sp. nov. isolated from the nodules of soybean (Glycine max(L.) Merr).</title>
        <authorList>
            <person name="Wang H."/>
        </authorList>
    </citation>
    <scope>NUCLEOTIDE SEQUENCE [LARGE SCALE GENOMIC DNA]</scope>
    <source>
        <strain evidence="4 5">DSM 23054</strain>
    </source>
</reference>
<dbReference type="Pfam" id="PF13229">
    <property type="entry name" value="Beta_helix"/>
    <property type="match status" value="1"/>
</dbReference>
<evidence type="ECO:0000259" key="3">
    <source>
        <dbReference type="Pfam" id="PF13229"/>
    </source>
</evidence>
<dbReference type="Proteomes" id="UP000558113">
    <property type="component" value="Unassembled WGS sequence"/>
</dbReference>
<dbReference type="Gene3D" id="2.160.20.10">
    <property type="entry name" value="Single-stranded right-handed beta-helix, Pectin lyase-like"/>
    <property type="match status" value="2"/>
</dbReference>
<feature type="domain" description="Right handed beta helix" evidence="3">
    <location>
        <begin position="331"/>
        <end position="463"/>
    </location>
</feature>
<organism evidence="4 5">
    <name type="scientific">Paenibacillus sacheonensis</name>
    <dbReference type="NCBI Taxonomy" id="742054"/>
    <lineage>
        <taxon>Bacteria</taxon>
        <taxon>Bacillati</taxon>
        <taxon>Bacillota</taxon>
        <taxon>Bacilli</taxon>
        <taxon>Bacillales</taxon>
        <taxon>Paenibacillaceae</taxon>
        <taxon>Paenibacillus</taxon>
    </lineage>
</organism>
<evidence type="ECO:0000259" key="2">
    <source>
        <dbReference type="Pfam" id="PF12708"/>
    </source>
</evidence>
<dbReference type="RefSeq" id="WP_161698140.1">
    <property type="nucleotide sequence ID" value="NZ_JAAAMU010000005.1"/>
</dbReference>
<dbReference type="PANTHER" id="PTHR22990:SF15">
    <property type="entry name" value="F-BOX ONLY PROTEIN 10"/>
    <property type="match status" value="1"/>
</dbReference>
<dbReference type="InterPro" id="IPR051550">
    <property type="entry name" value="SCF-Subunits/Alg-Epimerases"/>
</dbReference>
<keyword evidence="5" id="KW-1185">Reference proteome</keyword>
<dbReference type="OrthoDB" id="2593228at2"/>
<dbReference type="SUPFAM" id="SSF51126">
    <property type="entry name" value="Pectin lyase-like"/>
    <property type="match status" value="2"/>
</dbReference>
<sequence length="581" mass="62600">MKKGIYIVCIIVIVTLTVAIAVTANSVGDNEAMELNARSTEKYAQENVRTYLKDTPDDPEKVINVVSKEFGAVGDGKKDDSKAIQKAMDKAKKLGGGIVFFPRGTYRTTLNINLYSNTSISGKDAAVIKDDSKKDYSVFVIGTNQHDVVIEGLAITNKRKVSGIGIDFSTGASNVWIQGNKFSGQSNQSINMNALRIKHVQISDNQFNKVSYGILTNKQAKDLTDVRVLNNQFIDIYSDGIELNHPGTVNEAGENFVISGNFISVPKGVGTSKGAGFGIGIAGASNITIIGNIIDKARYEAIHIEDEANHILITGNIINSVQNDPDVGLNSGIYIIDGDFITISNNTVKQADDYGIHLEYATDKQASNVIITGNTLTGNKKGGMRVSSFREDSNIIVSQNIVTDNFGDGMRVDGEIGNLKLTDNIFDNNKGYGIYVMRSGPGWFISGNSFTGNEQGNIGISDSVKTPVPIRTQTVVIKSQTSAIVDEGYETPLENVFSLGSGADGVLYVSVKQGKISRTEMYKINWDGASLTQSNLAADADGDLAIKPPLMNGSQLQLQAVGEKDGNIDMEVHYEGMIMLK</sequence>
<dbReference type="SMART" id="SM00710">
    <property type="entry name" value="PbH1"/>
    <property type="match status" value="11"/>
</dbReference>
<dbReference type="EMBL" id="JAAAMU010000005">
    <property type="protein sequence ID" value="NBC69881.1"/>
    <property type="molecule type" value="Genomic_DNA"/>
</dbReference>
<evidence type="ECO:0000313" key="5">
    <source>
        <dbReference type="Proteomes" id="UP000558113"/>
    </source>
</evidence>
<evidence type="ECO:0000313" key="4">
    <source>
        <dbReference type="EMBL" id="NBC69881.1"/>
    </source>
</evidence>
<comment type="caution">
    <text evidence="4">The sequence shown here is derived from an EMBL/GenBank/DDBJ whole genome shotgun (WGS) entry which is preliminary data.</text>
</comment>
<protein>
    <recommendedName>
        <fullName evidence="6">Pectate lyase superfamily protein domain-containing protein</fullName>
    </recommendedName>
</protein>
<proteinExistence type="predicted"/>
<dbReference type="Pfam" id="PF12708">
    <property type="entry name" value="Pect-lyase_RHGA_epim"/>
    <property type="match status" value="1"/>
</dbReference>
<name>A0A7X4YP01_9BACL</name>
<dbReference type="InterPro" id="IPR006626">
    <property type="entry name" value="PbH1"/>
</dbReference>
<dbReference type="InterPro" id="IPR024535">
    <property type="entry name" value="RHGA/B-epi-like_pectate_lyase"/>
</dbReference>
<evidence type="ECO:0000256" key="1">
    <source>
        <dbReference type="ARBA" id="ARBA00022737"/>
    </source>
</evidence>
<keyword evidence="1" id="KW-0677">Repeat</keyword>
<gene>
    <name evidence="4" type="ORF">GT003_12855</name>
</gene>
<dbReference type="InterPro" id="IPR011050">
    <property type="entry name" value="Pectin_lyase_fold/virulence"/>
</dbReference>
<dbReference type="PANTHER" id="PTHR22990">
    <property type="entry name" value="F-BOX ONLY PROTEIN"/>
    <property type="match status" value="1"/>
</dbReference>
<feature type="domain" description="Rhamnogalacturonase A/B/Epimerase-like pectate lyase" evidence="2">
    <location>
        <begin position="63"/>
        <end position="244"/>
    </location>
</feature>